<keyword evidence="2" id="KW-0560">Oxidoreductase</keyword>
<dbReference type="PANTHER" id="PTHR43981">
    <property type="entry name" value="ENOYL-[ACYL-CARRIER-PROTEIN] REDUCTASE, MITOCHONDRIAL"/>
    <property type="match status" value="1"/>
</dbReference>
<reference evidence="4 5" key="1">
    <citation type="submission" date="2019-01" db="EMBL/GenBank/DDBJ databases">
        <title>Sequencing of cultivated peanut Arachis hypogaea provides insights into genome evolution and oil improvement.</title>
        <authorList>
            <person name="Chen X."/>
        </authorList>
    </citation>
    <scope>NUCLEOTIDE SEQUENCE [LARGE SCALE GENOMIC DNA]</scope>
    <source>
        <strain evidence="5">cv. Fuhuasheng</strain>
        <tissue evidence="4">Leaves</tissue>
    </source>
</reference>
<dbReference type="Proteomes" id="UP000289738">
    <property type="component" value="Chromosome B05"/>
</dbReference>
<evidence type="ECO:0000256" key="2">
    <source>
        <dbReference type="ARBA" id="ARBA00023002"/>
    </source>
</evidence>
<dbReference type="PANTHER" id="PTHR43981:SF2">
    <property type="entry name" value="ENOYL-[ACYL-CARRIER-PROTEIN] REDUCTASE, MITOCHONDRIAL"/>
    <property type="match status" value="1"/>
</dbReference>
<organism evidence="4 5">
    <name type="scientific">Arachis hypogaea</name>
    <name type="common">Peanut</name>
    <dbReference type="NCBI Taxonomy" id="3818"/>
    <lineage>
        <taxon>Eukaryota</taxon>
        <taxon>Viridiplantae</taxon>
        <taxon>Streptophyta</taxon>
        <taxon>Embryophyta</taxon>
        <taxon>Tracheophyta</taxon>
        <taxon>Spermatophyta</taxon>
        <taxon>Magnoliopsida</taxon>
        <taxon>eudicotyledons</taxon>
        <taxon>Gunneridae</taxon>
        <taxon>Pentapetalae</taxon>
        <taxon>rosids</taxon>
        <taxon>fabids</taxon>
        <taxon>Fabales</taxon>
        <taxon>Fabaceae</taxon>
        <taxon>Papilionoideae</taxon>
        <taxon>50 kb inversion clade</taxon>
        <taxon>dalbergioids sensu lato</taxon>
        <taxon>Dalbergieae</taxon>
        <taxon>Pterocarpus clade</taxon>
        <taxon>Arachis</taxon>
    </lineage>
</organism>
<feature type="domain" description="Alcohol dehydrogenase-like N-terminal" evidence="3">
    <location>
        <begin position="3"/>
        <end position="50"/>
    </location>
</feature>
<proteinExistence type="predicted"/>
<comment type="caution">
    <text evidence="4">The sequence shown here is derived from an EMBL/GenBank/DDBJ whole genome shotgun (WGS) entry which is preliminary data.</text>
</comment>
<dbReference type="STRING" id="3818.A0A444Z0P3"/>
<dbReference type="EMBL" id="SDMP01000015">
    <property type="protein sequence ID" value="RYR07740.1"/>
    <property type="molecule type" value="Genomic_DNA"/>
</dbReference>
<evidence type="ECO:0000259" key="3">
    <source>
        <dbReference type="Pfam" id="PF08240"/>
    </source>
</evidence>
<dbReference type="SUPFAM" id="SSF50129">
    <property type="entry name" value="GroES-like"/>
    <property type="match status" value="1"/>
</dbReference>
<sequence length="50" mass="5337">MLCAPINPSDINIIQGLYSVKPEPPTVYEGVGEVYSISSTVISLSPGDWV</sequence>
<name>A0A444Z0P3_ARAHY</name>
<evidence type="ECO:0000313" key="5">
    <source>
        <dbReference type="Proteomes" id="UP000289738"/>
    </source>
</evidence>
<protein>
    <recommendedName>
        <fullName evidence="3">Alcohol dehydrogenase-like N-terminal domain-containing protein</fullName>
    </recommendedName>
</protein>
<dbReference type="InterPro" id="IPR011032">
    <property type="entry name" value="GroES-like_sf"/>
</dbReference>
<dbReference type="Pfam" id="PF08240">
    <property type="entry name" value="ADH_N"/>
    <property type="match status" value="1"/>
</dbReference>
<dbReference type="GO" id="GO:0016491">
    <property type="term" value="F:oxidoreductase activity"/>
    <property type="evidence" value="ECO:0007669"/>
    <property type="project" value="UniProtKB-KW"/>
</dbReference>
<dbReference type="AlphaFoldDB" id="A0A444Z0P3"/>
<dbReference type="InterPro" id="IPR013154">
    <property type="entry name" value="ADH-like_N"/>
</dbReference>
<evidence type="ECO:0000256" key="1">
    <source>
        <dbReference type="ARBA" id="ARBA00022857"/>
    </source>
</evidence>
<accession>A0A444Z0P3</accession>
<keyword evidence="5" id="KW-1185">Reference proteome</keyword>
<keyword evidence="1" id="KW-0521">NADP</keyword>
<dbReference type="Gene3D" id="3.90.180.10">
    <property type="entry name" value="Medium-chain alcohol dehydrogenases, catalytic domain"/>
    <property type="match status" value="1"/>
</dbReference>
<gene>
    <name evidence="4" type="ORF">Ahy_B05g075157</name>
</gene>
<dbReference type="GO" id="GO:0005739">
    <property type="term" value="C:mitochondrion"/>
    <property type="evidence" value="ECO:0007669"/>
    <property type="project" value="TreeGrafter"/>
</dbReference>
<evidence type="ECO:0000313" key="4">
    <source>
        <dbReference type="EMBL" id="RYR07740.1"/>
    </source>
</evidence>
<dbReference type="GO" id="GO:0006631">
    <property type="term" value="P:fatty acid metabolic process"/>
    <property type="evidence" value="ECO:0007669"/>
    <property type="project" value="TreeGrafter"/>
</dbReference>
<dbReference type="InterPro" id="IPR051034">
    <property type="entry name" value="Mito_Enoyl-ACP_Reductase"/>
</dbReference>